<keyword evidence="4" id="KW-0560">Oxidoreductase</keyword>
<dbReference type="Pfam" id="PF07732">
    <property type="entry name" value="Cu-oxidase_3"/>
    <property type="match status" value="1"/>
</dbReference>
<dbReference type="PANTHER" id="PTHR46720:SF3">
    <property type="entry name" value="FAD-BINDING DOMAIN-CONTAINING PROTEIN-RELATED"/>
    <property type="match status" value="1"/>
</dbReference>
<dbReference type="PANTHER" id="PTHR46720">
    <property type="entry name" value="HYDROXYLASE, PUTATIVE (AFU_ORTHOLOGUE AFUA_3G01460)-RELATED"/>
    <property type="match status" value="1"/>
</dbReference>
<dbReference type="Gene3D" id="2.60.40.420">
    <property type="entry name" value="Cupredoxins - blue copper proteins"/>
    <property type="match status" value="3"/>
</dbReference>
<evidence type="ECO:0000313" key="10">
    <source>
        <dbReference type="Proteomes" id="UP000288859"/>
    </source>
</evidence>
<feature type="signal peptide" evidence="5">
    <location>
        <begin position="1"/>
        <end position="20"/>
    </location>
</feature>
<evidence type="ECO:0000256" key="3">
    <source>
        <dbReference type="ARBA" id="ARBA00022827"/>
    </source>
</evidence>
<dbReference type="EMBL" id="NAJM01000011">
    <property type="protein sequence ID" value="RVX72600.1"/>
    <property type="molecule type" value="Genomic_DNA"/>
</dbReference>
<evidence type="ECO:0000256" key="5">
    <source>
        <dbReference type="SAM" id="SignalP"/>
    </source>
</evidence>
<dbReference type="PRINTS" id="PR00420">
    <property type="entry name" value="RNGMNOXGNASE"/>
</dbReference>
<dbReference type="GO" id="GO:0005507">
    <property type="term" value="F:copper ion binding"/>
    <property type="evidence" value="ECO:0007669"/>
    <property type="project" value="InterPro"/>
</dbReference>
<reference evidence="9 10" key="1">
    <citation type="submission" date="2017-03" db="EMBL/GenBank/DDBJ databases">
        <title>Genomes of endolithic fungi from Antarctica.</title>
        <authorList>
            <person name="Coleine C."/>
            <person name="Masonjones S."/>
            <person name="Stajich J.E."/>
        </authorList>
    </citation>
    <scope>NUCLEOTIDE SEQUENCE [LARGE SCALE GENOMIC DNA]</scope>
    <source>
        <strain evidence="9 10">CCFEE 6314</strain>
    </source>
</reference>
<feature type="domain" description="Plastocyanin-like" evidence="6">
    <location>
        <begin position="169"/>
        <end position="251"/>
    </location>
</feature>
<feature type="domain" description="FAD-binding" evidence="7">
    <location>
        <begin position="606"/>
        <end position="814"/>
    </location>
</feature>
<accession>A0A438N9Z7</accession>
<dbReference type="GO" id="GO:0044550">
    <property type="term" value="P:secondary metabolite biosynthetic process"/>
    <property type="evidence" value="ECO:0007669"/>
    <property type="project" value="UniProtKB-ARBA"/>
</dbReference>
<dbReference type="Gene3D" id="3.50.50.60">
    <property type="entry name" value="FAD/NAD(P)-binding domain"/>
    <property type="match status" value="1"/>
</dbReference>
<dbReference type="VEuPathDB" id="FungiDB:PV10_06791"/>
<dbReference type="InterPro" id="IPR011707">
    <property type="entry name" value="Cu-oxidase-like_N"/>
</dbReference>
<keyword evidence="2" id="KW-0285">Flavoprotein</keyword>
<dbReference type="SUPFAM" id="SSF54373">
    <property type="entry name" value="FAD-linked reductases, C-terminal domain"/>
    <property type="match status" value="1"/>
</dbReference>
<dbReference type="Pfam" id="PF01494">
    <property type="entry name" value="FAD_binding_3"/>
    <property type="match status" value="1"/>
</dbReference>
<keyword evidence="3" id="KW-0274">FAD</keyword>
<evidence type="ECO:0000259" key="7">
    <source>
        <dbReference type="Pfam" id="PF01494"/>
    </source>
</evidence>
<keyword evidence="5" id="KW-0732">Signal</keyword>
<dbReference type="Proteomes" id="UP000288859">
    <property type="component" value="Unassembled WGS sequence"/>
</dbReference>
<evidence type="ECO:0000259" key="6">
    <source>
        <dbReference type="Pfam" id="PF00394"/>
    </source>
</evidence>
<dbReference type="InterPro" id="IPR001117">
    <property type="entry name" value="Cu-oxidase_2nd"/>
</dbReference>
<gene>
    <name evidence="9" type="ORF">B0A52_03996</name>
</gene>
<organism evidence="9 10">
    <name type="scientific">Exophiala mesophila</name>
    <name type="common">Black yeast-like fungus</name>
    <dbReference type="NCBI Taxonomy" id="212818"/>
    <lineage>
        <taxon>Eukaryota</taxon>
        <taxon>Fungi</taxon>
        <taxon>Dikarya</taxon>
        <taxon>Ascomycota</taxon>
        <taxon>Pezizomycotina</taxon>
        <taxon>Eurotiomycetes</taxon>
        <taxon>Chaetothyriomycetidae</taxon>
        <taxon>Chaetothyriales</taxon>
        <taxon>Herpotrichiellaceae</taxon>
        <taxon>Exophiala</taxon>
    </lineage>
</organism>
<sequence length="876" mass="96296">MSLTVLLTAIILPLSIGVGAIFVPDHVLRISVGIIQQDCQPRISTLINGSYPAPPIYLDPDVTTWIRVYNDADVNATIHWHGLSLASAPYADGAPQASQWPIPPGRFFDYELHPRAHEAGTSFYHSHVGFQAVTAAGALIVKDAGSPPYNYDDDLILILGDYYSAQDHEVEAQVRLISATAISLVVLGIEGHDNLTVIETDNSYVYPVETWYMQSDTGQRFSFLLKTKSKEELGELDESRQFWIQAETRQGDVGLLAWAALSYSSPGEGRHENVTGWSSPSSSTGSYNQVVAVPEAPVLAFPDDVTRWLEYTFTNPALPGYGTPPTAEEVTRRITISTWQFLSETSGYTEMENNNESWHDDYPTGITAPIPYLVEILSNGTIQGEEPDYDRAQANVEHPGYDPVTHSYPARIGEVIEIIWQNAASYPGGVFGPHPLHAHGGPYWDMGSGPGVYTRAVHQELLEGSSSSREGGGIKVEGRWAPQFGEVGAGVSFSPNAVEAMKACHEGIYAAFETVCTRNVWPTKKYVWFDYLNGYDQAADGHQQAAFTITNSLGQTGVHRARFLDEMVKLLPADIARFGKRLETISTSRPDGRLEMKFLDGTSALADVVIGCDGIKSKVRQLIVGENSPSAYPTYTHKYAYRGLVPMDKAIEVIGEERAKNACMHMGPDGHVLTFAVNHGEVLNIVAFRTTKDDWPDYQKLTRPATREDALRDFSGYGANVVNLLKLTEAELDVWAIFDLGENPVSTFHKGRMAISGDAAHATSPHHGAGAGFCIEDSAILAEILADDRVQSHTDLEAALVAFEKCRKERGQWLVQSSRFIGDCYEWRADGVGDDFAKIEAEINRRNGIINNADIREMTREAKELLGKNLMVSSSL</sequence>
<proteinExistence type="inferred from homology"/>
<protein>
    <recommendedName>
        <fullName evidence="11">FAD-binding domain-containing protein</fullName>
    </recommendedName>
</protein>
<comment type="similarity">
    <text evidence="1">Belongs to the multicopper oxidase family.</text>
</comment>
<evidence type="ECO:0000313" key="9">
    <source>
        <dbReference type="EMBL" id="RVX72600.1"/>
    </source>
</evidence>
<dbReference type="SUPFAM" id="SSF49503">
    <property type="entry name" value="Cupredoxins"/>
    <property type="match status" value="3"/>
</dbReference>
<evidence type="ECO:0000259" key="8">
    <source>
        <dbReference type="Pfam" id="PF07732"/>
    </source>
</evidence>
<dbReference type="InterPro" id="IPR051104">
    <property type="entry name" value="FAD_monoxygenase"/>
</dbReference>
<dbReference type="InterPro" id="IPR008972">
    <property type="entry name" value="Cupredoxin"/>
</dbReference>
<dbReference type="FunFam" id="3.50.50.60:FF:000153">
    <property type="entry name" value="Salicylate hydroxylase, putative"/>
    <property type="match status" value="1"/>
</dbReference>
<dbReference type="GO" id="GO:0016491">
    <property type="term" value="F:oxidoreductase activity"/>
    <property type="evidence" value="ECO:0007669"/>
    <property type="project" value="UniProtKB-KW"/>
</dbReference>
<evidence type="ECO:0008006" key="11">
    <source>
        <dbReference type="Google" id="ProtNLM"/>
    </source>
</evidence>
<dbReference type="InterPro" id="IPR002938">
    <property type="entry name" value="FAD-bd"/>
</dbReference>
<evidence type="ECO:0000256" key="4">
    <source>
        <dbReference type="ARBA" id="ARBA00023002"/>
    </source>
</evidence>
<name>A0A438N9Z7_EXOME</name>
<dbReference type="Pfam" id="PF00394">
    <property type="entry name" value="Cu-oxidase"/>
    <property type="match status" value="1"/>
</dbReference>
<evidence type="ECO:0000256" key="1">
    <source>
        <dbReference type="ARBA" id="ARBA00010609"/>
    </source>
</evidence>
<dbReference type="GO" id="GO:0071949">
    <property type="term" value="F:FAD binding"/>
    <property type="evidence" value="ECO:0007669"/>
    <property type="project" value="InterPro"/>
</dbReference>
<dbReference type="AlphaFoldDB" id="A0A438N9Z7"/>
<dbReference type="SUPFAM" id="SSF51905">
    <property type="entry name" value="FAD/NAD(P)-binding domain"/>
    <property type="match status" value="1"/>
</dbReference>
<dbReference type="OrthoDB" id="417877at2759"/>
<feature type="domain" description="Plastocyanin-like" evidence="8">
    <location>
        <begin position="35"/>
        <end position="144"/>
    </location>
</feature>
<comment type="caution">
    <text evidence="9">The sequence shown here is derived from an EMBL/GenBank/DDBJ whole genome shotgun (WGS) entry which is preliminary data.</text>
</comment>
<feature type="chain" id="PRO_5019027814" description="FAD-binding domain-containing protein" evidence="5">
    <location>
        <begin position="21"/>
        <end position="876"/>
    </location>
</feature>
<evidence type="ECO:0000256" key="2">
    <source>
        <dbReference type="ARBA" id="ARBA00022630"/>
    </source>
</evidence>
<dbReference type="InterPro" id="IPR036188">
    <property type="entry name" value="FAD/NAD-bd_sf"/>
</dbReference>